<feature type="transmembrane region" description="Helical" evidence="10">
    <location>
        <begin position="156"/>
        <end position="174"/>
    </location>
</feature>
<feature type="transmembrane region" description="Helical" evidence="10">
    <location>
        <begin position="115"/>
        <end position="136"/>
    </location>
</feature>
<evidence type="ECO:0000256" key="3">
    <source>
        <dbReference type="ARBA" id="ARBA00022475"/>
    </source>
</evidence>
<keyword evidence="6 10" id="KW-1133">Transmembrane helix</keyword>
<evidence type="ECO:0000256" key="1">
    <source>
        <dbReference type="ARBA" id="ARBA00004651"/>
    </source>
</evidence>
<keyword evidence="13" id="KW-1185">Reference proteome</keyword>
<dbReference type="Proteomes" id="UP000295531">
    <property type="component" value="Unassembled WGS sequence"/>
</dbReference>
<dbReference type="CDD" id="cd01610">
    <property type="entry name" value="PAP2_like"/>
    <property type="match status" value="1"/>
</dbReference>
<evidence type="ECO:0000313" key="13">
    <source>
        <dbReference type="Proteomes" id="UP000295531"/>
    </source>
</evidence>
<comment type="subcellular location">
    <subcellularLocation>
        <location evidence="1">Cell membrane</location>
        <topology evidence="1">Multi-pass membrane protein</topology>
    </subcellularLocation>
</comment>
<dbReference type="AlphaFoldDB" id="A0A4R6P278"/>
<proteinExistence type="predicted"/>
<sequence>MLLAFQQRLTQWDRQLYRRLSRWRTRPLFALAMRLVSASGDGYWYALTALVATFSLGLPWSYFYTLALAFAIERPVYWILKNSFRRDRPSGSWVTIDALLKAHDKFSFPSGHTCAAYLFAAISIFYFPSLNIVLWLWACGVGISRVAIGVHYPTDVIAGACLGMALAELVLFIVI</sequence>
<dbReference type="Gene3D" id="1.20.144.10">
    <property type="entry name" value="Phosphatidic acid phosphatase type 2/haloperoxidase"/>
    <property type="match status" value="1"/>
</dbReference>
<protein>
    <recommendedName>
        <fullName evidence="2">undecaprenyl-diphosphate phosphatase</fullName>
        <ecNumber evidence="2">3.6.1.27</ecNumber>
    </recommendedName>
    <alternativeName>
        <fullName evidence="8">Undecaprenyl pyrophosphate phosphatase</fullName>
    </alternativeName>
</protein>
<name>A0A4R6P278_9GAMM</name>
<evidence type="ECO:0000313" key="12">
    <source>
        <dbReference type="EMBL" id="TDP31617.1"/>
    </source>
</evidence>
<keyword evidence="3" id="KW-1003">Cell membrane</keyword>
<dbReference type="InterPro" id="IPR000326">
    <property type="entry name" value="PAP2/HPO"/>
</dbReference>
<dbReference type="SMART" id="SM00014">
    <property type="entry name" value="acidPPc"/>
    <property type="match status" value="1"/>
</dbReference>
<dbReference type="InterPro" id="IPR036938">
    <property type="entry name" value="PAP2/HPO_sf"/>
</dbReference>
<comment type="caution">
    <text evidence="12">The sequence shown here is derived from an EMBL/GenBank/DDBJ whole genome shotgun (WGS) entry which is preliminary data.</text>
</comment>
<keyword evidence="4 10" id="KW-0812">Transmembrane</keyword>
<comment type="catalytic activity">
    <reaction evidence="9">
        <text>di-trans,octa-cis-undecaprenyl diphosphate + H2O = di-trans,octa-cis-undecaprenyl phosphate + phosphate + H(+)</text>
        <dbReference type="Rhea" id="RHEA:28094"/>
        <dbReference type="ChEBI" id="CHEBI:15377"/>
        <dbReference type="ChEBI" id="CHEBI:15378"/>
        <dbReference type="ChEBI" id="CHEBI:43474"/>
        <dbReference type="ChEBI" id="CHEBI:58405"/>
        <dbReference type="ChEBI" id="CHEBI:60392"/>
        <dbReference type="EC" id="3.6.1.27"/>
    </reaction>
</comment>
<dbReference type="GO" id="GO:0005886">
    <property type="term" value="C:plasma membrane"/>
    <property type="evidence" value="ECO:0007669"/>
    <property type="project" value="UniProtKB-SubCell"/>
</dbReference>
<dbReference type="RefSeq" id="WP_133540069.1">
    <property type="nucleotide sequence ID" value="NZ_SNXI01000012.1"/>
</dbReference>
<evidence type="ECO:0000256" key="10">
    <source>
        <dbReference type="SAM" id="Phobius"/>
    </source>
</evidence>
<evidence type="ECO:0000256" key="9">
    <source>
        <dbReference type="ARBA" id="ARBA00047594"/>
    </source>
</evidence>
<evidence type="ECO:0000256" key="2">
    <source>
        <dbReference type="ARBA" id="ARBA00012374"/>
    </source>
</evidence>
<feature type="domain" description="Phosphatidic acid phosphatase type 2/haloperoxidase" evidence="11">
    <location>
        <begin position="63"/>
        <end position="171"/>
    </location>
</feature>
<dbReference type="OrthoDB" id="9780507at2"/>
<dbReference type="GO" id="GO:0050380">
    <property type="term" value="F:undecaprenyl-diphosphatase activity"/>
    <property type="evidence" value="ECO:0007669"/>
    <property type="project" value="UniProtKB-EC"/>
</dbReference>
<dbReference type="PANTHER" id="PTHR14969:SF62">
    <property type="entry name" value="DECAPRENYLPHOSPHORYL-5-PHOSPHORIBOSE PHOSPHATASE RV3807C-RELATED"/>
    <property type="match status" value="1"/>
</dbReference>
<evidence type="ECO:0000256" key="4">
    <source>
        <dbReference type="ARBA" id="ARBA00022692"/>
    </source>
</evidence>
<evidence type="ECO:0000259" key="11">
    <source>
        <dbReference type="SMART" id="SM00014"/>
    </source>
</evidence>
<gene>
    <name evidence="12" type="ORF">DEU29_11210</name>
</gene>
<dbReference type="SUPFAM" id="SSF48317">
    <property type="entry name" value="Acid phosphatase/Vanadium-dependent haloperoxidase"/>
    <property type="match status" value="1"/>
</dbReference>
<dbReference type="PANTHER" id="PTHR14969">
    <property type="entry name" value="SPHINGOSINE-1-PHOSPHATE PHOSPHOHYDROLASE"/>
    <property type="match status" value="1"/>
</dbReference>
<evidence type="ECO:0000256" key="5">
    <source>
        <dbReference type="ARBA" id="ARBA00022801"/>
    </source>
</evidence>
<accession>A0A4R6P278</accession>
<dbReference type="EMBL" id="SNXI01000012">
    <property type="protein sequence ID" value="TDP31617.1"/>
    <property type="molecule type" value="Genomic_DNA"/>
</dbReference>
<dbReference type="Pfam" id="PF01569">
    <property type="entry name" value="PAP2"/>
    <property type="match status" value="1"/>
</dbReference>
<evidence type="ECO:0000256" key="8">
    <source>
        <dbReference type="ARBA" id="ARBA00032707"/>
    </source>
</evidence>
<evidence type="ECO:0000256" key="6">
    <source>
        <dbReference type="ARBA" id="ARBA00022989"/>
    </source>
</evidence>
<dbReference type="EC" id="3.6.1.27" evidence="2"/>
<feature type="transmembrane region" description="Helical" evidence="10">
    <location>
        <begin position="28"/>
        <end position="56"/>
    </location>
</feature>
<reference evidence="12 13" key="1">
    <citation type="submission" date="2019-03" db="EMBL/GenBank/DDBJ databases">
        <title>Freshwater and sediment microbial communities from various areas in North America, analyzing microbe dynamics in response to fracking.</title>
        <authorList>
            <person name="Lamendella R."/>
        </authorList>
    </citation>
    <scope>NUCLEOTIDE SEQUENCE [LARGE SCALE GENOMIC DNA]</scope>
    <source>
        <strain evidence="12 13">18_TX</strain>
    </source>
</reference>
<organism evidence="12 13">
    <name type="scientific">Idiomarina aquatica</name>
    <dbReference type="NCBI Taxonomy" id="1327752"/>
    <lineage>
        <taxon>Bacteria</taxon>
        <taxon>Pseudomonadati</taxon>
        <taxon>Pseudomonadota</taxon>
        <taxon>Gammaproteobacteria</taxon>
        <taxon>Alteromonadales</taxon>
        <taxon>Idiomarinaceae</taxon>
        <taxon>Idiomarina</taxon>
    </lineage>
</organism>
<keyword evidence="7 10" id="KW-0472">Membrane</keyword>
<keyword evidence="5" id="KW-0378">Hydrolase</keyword>
<evidence type="ECO:0000256" key="7">
    <source>
        <dbReference type="ARBA" id="ARBA00023136"/>
    </source>
</evidence>